<protein>
    <submittedName>
        <fullName evidence="2">Fragment of putative Peptidase T</fullName>
        <ecNumber evidence="2">3.4.11.4</ecNumber>
    </submittedName>
</protein>
<keyword evidence="2" id="KW-0645">Protease</keyword>
<dbReference type="AlphaFoldDB" id="G2J9I3"/>
<feature type="compositionally biased region" description="Basic and acidic residues" evidence="1">
    <location>
        <begin position="7"/>
        <end position="17"/>
    </location>
</feature>
<comment type="caution">
    <text evidence="2">The sequence shown here is derived from an EMBL/GenBank/DDBJ whole genome shotgun (WGS) entry which is preliminary data.</text>
</comment>
<keyword evidence="2" id="KW-0378">Hydrolase</keyword>
<dbReference type="Proteomes" id="UP000054051">
    <property type="component" value="Unassembled WGS sequence"/>
</dbReference>
<dbReference type="EMBL" id="CAFB01000040">
    <property type="protein sequence ID" value="CCD29430.1"/>
    <property type="molecule type" value="Genomic_DNA"/>
</dbReference>
<sequence>MNVSKLIPKEPENEHGLIDTSFGPVQEEISSRDTDQYDTTDDTITVKGLGRLLSPSVAKDMKKDMVKIVTDVQYIV</sequence>
<evidence type="ECO:0000313" key="2">
    <source>
        <dbReference type="EMBL" id="CCD29430.1"/>
    </source>
</evidence>
<dbReference type="EC" id="3.4.11.4" evidence="2"/>
<proteinExistence type="predicted"/>
<feature type="region of interest" description="Disordered" evidence="1">
    <location>
        <begin position="1"/>
        <end position="38"/>
    </location>
</feature>
<dbReference type="GO" id="GO:0045148">
    <property type="term" value="F:tripeptide aminopeptidase activity"/>
    <property type="evidence" value="ECO:0007669"/>
    <property type="project" value="UniProtKB-EC"/>
</dbReference>
<keyword evidence="3" id="KW-1185">Reference proteome</keyword>
<name>G2J9I3_9BURK</name>
<gene>
    <name evidence="2" type="ORF">CAGGBEG34_230073</name>
</gene>
<evidence type="ECO:0000256" key="1">
    <source>
        <dbReference type="SAM" id="MobiDB-lite"/>
    </source>
</evidence>
<organism evidence="2 3">
    <name type="scientific">Candidatus Glomeribacter gigasporarum BEG34</name>
    <dbReference type="NCBI Taxonomy" id="1070319"/>
    <lineage>
        <taxon>Bacteria</taxon>
        <taxon>Pseudomonadati</taxon>
        <taxon>Pseudomonadota</taxon>
        <taxon>Betaproteobacteria</taxon>
        <taxon>Burkholderiales</taxon>
        <taxon>Burkholderiaceae</taxon>
        <taxon>Candidatus Glomeribacter</taxon>
    </lineage>
</organism>
<keyword evidence="2" id="KW-0031">Aminopeptidase</keyword>
<reference evidence="2 3" key="1">
    <citation type="submission" date="2011-08" db="EMBL/GenBank/DDBJ databases">
        <title>The genome of the obligate endobacterium of an arbuscular mycorrhizal fungus reveals an interphylum network of nutritional interactions.</title>
        <authorList>
            <person name="Ghignone S."/>
            <person name="Salvioli A."/>
            <person name="Anca I."/>
            <person name="Lumini E."/>
            <person name="Ortu G."/>
            <person name="Petiti L."/>
            <person name="Cruveiller S."/>
            <person name="Bianciotto V."/>
            <person name="Piffanelli P."/>
            <person name="Lanfranco L."/>
            <person name="Bonfante P."/>
        </authorList>
    </citation>
    <scope>NUCLEOTIDE SEQUENCE [LARGE SCALE GENOMIC DNA]</scope>
    <source>
        <strain evidence="2 3">BEG34</strain>
    </source>
</reference>
<evidence type="ECO:0000313" key="3">
    <source>
        <dbReference type="Proteomes" id="UP000054051"/>
    </source>
</evidence>
<accession>G2J9I3</accession>